<feature type="domain" description="Protein kinase" evidence="25">
    <location>
        <begin position="705"/>
        <end position="991"/>
    </location>
</feature>
<evidence type="ECO:0000256" key="22">
    <source>
        <dbReference type="PROSITE-ProRule" id="PRU10141"/>
    </source>
</evidence>
<evidence type="ECO:0000256" key="5">
    <source>
        <dbReference type="ARBA" id="ARBA00022475"/>
    </source>
</evidence>
<comment type="similarity">
    <text evidence="3">Belongs to the protein kinase superfamily. Ser/Thr protein kinase family.</text>
</comment>
<dbReference type="FunFam" id="3.80.10.10:FF:000101">
    <property type="entry name" value="LRR receptor-like serine/threonine-protein kinase ERECTA"/>
    <property type="match status" value="1"/>
</dbReference>
<evidence type="ECO:0000256" key="9">
    <source>
        <dbReference type="ARBA" id="ARBA00022679"/>
    </source>
</evidence>
<comment type="catalytic activity">
    <reaction evidence="20">
        <text>L-threonyl-[protein] + ATP = O-phospho-L-threonyl-[protein] + ADP + H(+)</text>
        <dbReference type="Rhea" id="RHEA:46608"/>
        <dbReference type="Rhea" id="RHEA-COMP:11060"/>
        <dbReference type="Rhea" id="RHEA-COMP:11605"/>
        <dbReference type="ChEBI" id="CHEBI:15378"/>
        <dbReference type="ChEBI" id="CHEBI:30013"/>
        <dbReference type="ChEBI" id="CHEBI:30616"/>
        <dbReference type="ChEBI" id="CHEBI:61977"/>
        <dbReference type="ChEBI" id="CHEBI:456216"/>
        <dbReference type="EC" id="2.7.11.1"/>
    </reaction>
</comment>
<evidence type="ECO:0000256" key="19">
    <source>
        <dbReference type="ARBA" id="ARBA00023180"/>
    </source>
</evidence>
<keyword evidence="19" id="KW-0325">Glycoprotein</keyword>
<keyword evidence="5" id="KW-1003">Cell membrane</keyword>
<dbReference type="FunFam" id="1.10.510.10:FF:000358">
    <property type="entry name" value="Putative leucine-rich repeat receptor-like serine/threonine-protein kinase"/>
    <property type="match status" value="1"/>
</dbReference>
<keyword evidence="6" id="KW-0723">Serine/threonine-protein kinase</keyword>
<evidence type="ECO:0000256" key="18">
    <source>
        <dbReference type="ARBA" id="ARBA00023170"/>
    </source>
</evidence>
<keyword evidence="13 22" id="KW-0547">Nucleotide-binding</keyword>
<evidence type="ECO:0000256" key="17">
    <source>
        <dbReference type="ARBA" id="ARBA00023136"/>
    </source>
</evidence>
<dbReference type="Pfam" id="PF00560">
    <property type="entry name" value="LRR_1"/>
    <property type="match status" value="4"/>
</dbReference>
<dbReference type="GO" id="GO:0005524">
    <property type="term" value="F:ATP binding"/>
    <property type="evidence" value="ECO:0007669"/>
    <property type="project" value="UniProtKB-UniRule"/>
</dbReference>
<keyword evidence="14" id="KW-0418">Kinase</keyword>
<feature type="chain" id="PRO_5041419740" description="non-specific serine/threonine protein kinase" evidence="24">
    <location>
        <begin position="26"/>
        <end position="991"/>
    </location>
</feature>
<keyword evidence="10 23" id="KW-0812">Transmembrane</keyword>
<keyword evidence="12" id="KW-0677">Repeat</keyword>
<comment type="subcellular location">
    <subcellularLocation>
        <location evidence="1">Cell membrane</location>
        <topology evidence="1">Single-pass membrane protein</topology>
    </subcellularLocation>
    <subcellularLocation>
        <location evidence="2">Membrane</location>
        <topology evidence="2">Single-pass type I membrane protein</topology>
    </subcellularLocation>
</comment>
<evidence type="ECO:0000256" key="11">
    <source>
        <dbReference type="ARBA" id="ARBA00022729"/>
    </source>
</evidence>
<evidence type="ECO:0000256" key="23">
    <source>
        <dbReference type="SAM" id="Phobius"/>
    </source>
</evidence>
<evidence type="ECO:0000256" key="12">
    <source>
        <dbReference type="ARBA" id="ARBA00022737"/>
    </source>
</evidence>
<evidence type="ECO:0000256" key="1">
    <source>
        <dbReference type="ARBA" id="ARBA00004162"/>
    </source>
</evidence>
<evidence type="ECO:0000256" key="10">
    <source>
        <dbReference type="ARBA" id="ARBA00022692"/>
    </source>
</evidence>
<comment type="caution">
    <text evidence="26">The sequence shown here is derived from an EMBL/GenBank/DDBJ whole genome shotgun (WGS) entry which is preliminary data.</text>
</comment>
<keyword evidence="9" id="KW-0808">Transferase</keyword>
<keyword evidence="8" id="KW-0433">Leucine-rich repeat</keyword>
<keyword evidence="11 24" id="KW-0732">Signal</keyword>
<gene>
    <name evidence="26" type="ORF">PVL29_014848</name>
</gene>
<dbReference type="PROSITE" id="PS00107">
    <property type="entry name" value="PROTEIN_KINASE_ATP"/>
    <property type="match status" value="1"/>
</dbReference>
<dbReference type="Pfam" id="PF00069">
    <property type="entry name" value="Pkinase"/>
    <property type="match status" value="1"/>
</dbReference>
<dbReference type="PROSITE" id="PS00108">
    <property type="entry name" value="PROTEIN_KINASE_ST"/>
    <property type="match status" value="1"/>
</dbReference>
<dbReference type="SMART" id="SM00369">
    <property type="entry name" value="LRR_TYP"/>
    <property type="match status" value="8"/>
</dbReference>
<dbReference type="InterPro" id="IPR008271">
    <property type="entry name" value="Ser/Thr_kinase_AS"/>
</dbReference>
<evidence type="ECO:0000256" key="8">
    <source>
        <dbReference type="ARBA" id="ARBA00022614"/>
    </source>
</evidence>
<dbReference type="Pfam" id="PF08263">
    <property type="entry name" value="LRRNT_2"/>
    <property type="match status" value="1"/>
</dbReference>
<dbReference type="EC" id="2.7.11.1" evidence="4"/>
<keyword evidence="18" id="KW-0675">Receptor</keyword>
<feature type="binding site" evidence="22">
    <location>
        <position position="733"/>
    </location>
    <ligand>
        <name>ATP</name>
        <dbReference type="ChEBI" id="CHEBI:30616"/>
    </ligand>
</feature>
<dbReference type="AlphaFoldDB" id="A0AA39DLN4"/>
<dbReference type="Proteomes" id="UP001168098">
    <property type="component" value="Unassembled WGS sequence"/>
</dbReference>
<evidence type="ECO:0000256" key="24">
    <source>
        <dbReference type="SAM" id="SignalP"/>
    </source>
</evidence>
<sequence length="991" mass="109652">MGRLFTVSLIGVLLLHSCMVSLALSSSNFTDLSALLAFKSEIKIDPNNILGSNWTETENFCNWVGVSCSRRRQRVAALSLRNMGLQGTISPYVGNLSFLVKFDLYNNSFHGHLIPEIGHLRRLVVLNLHRNLLEGAIPTSLHQCQKLEVISLSTNKFTGVIPNWLSSSPSLYTLFLGRNNFTGTIPASLGNNSKLLWLGLEKNNLHGSIPNEIGNLQNLKGIDLHANNLAALIPLAIFNISSLQILSLSQNHLSGTLPSSFGLRLPNLEQLYLGKNYFSGNIPLYISNCSQLKYIQLLLNQFSGPVPTSLGQLEHLQELDLEINQLTSQSDSLELSFLTSLTRCRSLEKLCISGNPLNGLLPVSIVNLSISLQDFVAYSCQIKGPIPKEIGSLRNLNQLDLSDNNMTGSIPSTIKGMKSLQRLYLHGNQLEQSIPREICVLSNLGEMELQSNELSGSIPSCIGNLSHLLILLLNSNSLSLSIQPSLWNLENLLSLNLSCNSLGGSLHGNMRALKMLQSIDLSWNKFSGNLPTILGGFQSLSSLNLSHNSFWGPIPESFRELITLDYMDLSHNNIYGPIPKSMVALSHLQYLNSSFNKLSGEIPSGGPFANFTAASFVENEALCGLPNFQVPPCRSHSNQESKAKFLVKFILPSIALMSIAIAVIFIILIKYQKSNVETPNTINALPSVEHRMISYQELRHATNDFSEDNILGVGSFGSVFKGVLFDGTTVAVKLLNLHLEGAFKSFDAECKVLARVRHRNLVRVISSCSNPELRAVVLQYMPNGSLEKWLYSHNYCLNLLQRVSIMVDVALALEYLHHDQSELVVHCDLKPSNVLLDDDMVAHVGDFGIAKILVEKKSTTQTKTLGTLGYIAPEYGLEGRVSTRGDIYSYGIMLLEMLTRKKPTDDMFVGELSLREWVKAKISDKIMEVIDGNLLRIEDGRDVVAAQDHLLEIMELGLECSKEFPEERIDIKDVVVKLNKIKVQIIATHLE</sequence>
<dbReference type="Gene3D" id="1.10.510.10">
    <property type="entry name" value="Transferase(Phosphotransferase) domain 1"/>
    <property type="match status" value="1"/>
</dbReference>
<evidence type="ECO:0000256" key="13">
    <source>
        <dbReference type="ARBA" id="ARBA00022741"/>
    </source>
</evidence>
<dbReference type="SUPFAM" id="SSF56112">
    <property type="entry name" value="Protein kinase-like (PK-like)"/>
    <property type="match status" value="1"/>
</dbReference>
<dbReference type="InterPro" id="IPR013210">
    <property type="entry name" value="LRR_N_plant-typ"/>
</dbReference>
<dbReference type="Gene3D" id="3.80.10.10">
    <property type="entry name" value="Ribonuclease Inhibitor"/>
    <property type="match status" value="4"/>
</dbReference>
<dbReference type="FunFam" id="3.30.200.20:FF:000661">
    <property type="entry name" value="Serine-threonine protein kinase plant-type"/>
    <property type="match status" value="1"/>
</dbReference>
<dbReference type="InterPro" id="IPR000719">
    <property type="entry name" value="Prot_kinase_dom"/>
</dbReference>
<accession>A0AA39DLN4</accession>
<comment type="catalytic activity">
    <reaction evidence="21">
        <text>L-seryl-[protein] + ATP = O-phospho-L-seryl-[protein] + ADP + H(+)</text>
        <dbReference type="Rhea" id="RHEA:17989"/>
        <dbReference type="Rhea" id="RHEA-COMP:9863"/>
        <dbReference type="Rhea" id="RHEA-COMP:11604"/>
        <dbReference type="ChEBI" id="CHEBI:15378"/>
        <dbReference type="ChEBI" id="CHEBI:29999"/>
        <dbReference type="ChEBI" id="CHEBI:30616"/>
        <dbReference type="ChEBI" id="CHEBI:83421"/>
        <dbReference type="ChEBI" id="CHEBI:456216"/>
        <dbReference type="EC" id="2.7.11.1"/>
    </reaction>
</comment>
<reference evidence="26 27" key="1">
    <citation type="journal article" date="2023" name="BMC Biotechnol.">
        <title>Vitis rotundifolia cv Carlos genome sequencing.</title>
        <authorList>
            <person name="Huff M."/>
            <person name="Hulse-Kemp A."/>
            <person name="Scheffler B."/>
            <person name="Youngblood R."/>
            <person name="Simpson S."/>
            <person name="Babiker E."/>
            <person name="Staton M."/>
        </authorList>
    </citation>
    <scope>NUCLEOTIDE SEQUENCE [LARGE SCALE GENOMIC DNA]</scope>
    <source>
        <tissue evidence="26">Leaf</tissue>
    </source>
</reference>
<evidence type="ECO:0000256" key="20">
    <source>
        <dbReference type="ARBA" id="ARBA00047899"/>
    </source>
</evidence>
<dbReference type="FunFam" id="3.80.10.10:FF:000041">
    <property type="entry name" value="LRR receptor-like serine/threonine-protein kinase ERECTA"/>
    <property type="match status" value="1"/>
</dbReference>
<evidence type="ECO:0000313" key="26">
    <source>
        <dbReference type="EMBL" id="KAJ9689363.1"/>
    </source>
</evidence>
<protein>
    <recommendedName>
        <fullName evidence="4">non-specific serine/threonine protein kinase</fullName>
        <ecNumber evidence="4">2.7.11.1</ecNumber>
    </recommendedName>
</protein>
<dbReference type="EMBL" id="JARBHA010000011">
    <property type="protein sequence ID" value="KAJ9689363.1"/>
    <property type="molecule type" value="Genomic_DNA"/>
</dbReference>
<evidence type="ECO:0000256" key="4">
    <source>
        <dbReference type="ARBA" id="ARBA00012513"/>
    </source>
</evidence>
<dbReference type="SUPFAM" id="SSF52058">
    <property type="entry name" value="L domain-like"/>
    <property type="match status" value="2"/>
</dbReference>
<evidence type="ECO:0000256" key="15">
    <source>
        <dbReference type="ARBA" id="ARBA00022840"/>
    </source>
</evidence>
<proteinExistence type="inferred from homology"/>
<dbReference type="FunFam" id="3.80.10.10:FF:000095">
    <property type="entry name" value="LRR receptor-like serine/threonine-protein kinase GSO1"/>
    <property type="match status" value="1"/>
</dbReference>
<keyword evidence="27" id="KW-1185">Reference proteome</keyword>
<dbReference type="InterPro" id="IPR017441">
    <property type="entry name" value="Protein_kinase_ATP_BS"/>
</dbReference>
<evidence type="ECO:0000256" key="3">
    <source>
        <dbReference type="ARBA" id="ARBA00008684"/>
    </source>
</evidence>
<evidence type="ECO:0000256" key="14">
    <source>
        <dbReference type="ARBA" id="ARBA00022777"/>
    </source>
</evidence>
<evidence type="ECO:0000256" key="16">
    <source>
        <dbReference type="ARBA" id="ARBA00022989"/>
    </source>
</evidence>
<dbReference type="PANTHER" id="PTHR48056:SF73">
    <property type="entry name" value="LRR RECEPTOR-LIKE SERINE_THREONINE-PROTEIN KINASE EFR"/>
    <property type="match status" value="1"/>
</dbReference>
<dbReference type="PANTHER" id="PTHR48056">
    <property type="entry name" value="LRR RECEPTOR-LIKE SERINE/THREONINE-PROTEIN KINASE-RELATED"/>
    <property type="match status" value="1"/>
</dbReference>
<evidence type="ECO:0000256" key="6">
    <source>
        <dbReference type="ARBA" id="ARBA00022527"/>
    </source>
</evidence>
<feature type="transmembrane region" description="Helical" evidence="23">
    <location>
        <begin position="645"/>
        <end position="669"/>
    </location>
</feature>
<dbReference type="Pfam" id="PF13855">
    <property type="entry name" value="LRR_8"/>
    <property type="match status" value="3"/>
</dbReference>
<evidence type="ECO:0000256" key="7">
    <source>
        <dbReference type="ARBA" id="ARBA00022553"/>
    </source>
</evidence>
<evidence type="ECO:0000259" key="25">
    <source>
        <dbReference type="PROSITE" id="PS50011"/>
    </source>
</evidence>
<dbReference type="InterPro" id="IPR011009">
    <property type="entry name" value="Kinase-like_dom_sf"/>
</dbReference>
<evidence type="ECO:0000313" key="27">
    <source>
        <dbReference type="Proteomes" id="UP001168098"/>
    </source>
</evidence>
<dbReference type="InterPro" id="IPR050647">
    <property type="entry name" value="Plant_LRR-RLKs"/>
</dbReference>
<dbReference type="GO" id="GO:0005886">
    <property type="term" value="C:plasma membrane"/>
    <property type="evidence" value="ECO:0007669"/>
    <property type="project" value="UniProtKB-SubCell"/>
</dbReference>
<dbReference type="PROSITE" id="PS50011">
    <property type="entry name" value="PROTEIN_KINASE_DOM"/>
    <property type="match status" value="1"/>
</dbReference>
<evidence type="ECO:0000256" key="21">
    <source>
        <dbReference type="ARBA" id="ARBA00048679"/>
    </source>
</evidence>
<keyword evidence="7" id="KW-0597">Phosphoprotein</keyword>
<dbReference type="InterPro" id="IPR032675">
    <property type="entry name" value="LRR_dom_sf"/>
</dbReference>
<dbReference type="InterPro" id="IPR003591">
    <property type="entry name" value="Leu-rich_rpt_typical-subtyp"/>
</dbReference>
<feature type="signal peptide" evidence="24">
    <location>
        <begin position="1"/>
        <end position="25"/>
    </location>
</feature>
<keyword evidence="15 22" id="KW-0067">ATP-binding</keyword>
<evidence type="ECO:0000256" key="2">
    <source>
        <dbReference type="ARBA" id="ARBA00004479"/>
    </source>
</evidence>
<keyword evidence="17 23" id="KW-0472">Membrane</keyword>
<dbReference type="Gene3D" id="3.30.200.20">
    <property type="entry name" value="Phosphorylase Kinase, domain 1"/>
    <property type="match status" value="1"/>
</dbReference>
<name>A0AA39DLN4_VITRO</name>
<dbReference type="CDD" id="cd14066">
    <property type="entry name" value="STKc_IRAK"/>
    <property type="match status" value="1"/>
</dbReference>
<dbReference type="PROSITE" id="PS51450">
    <property type="entry name" value="LRR"/>
    <property type="match status" value="1"/>
</dbReference>
<dbReference type="SMART" id="SM00220">
    <property type="entry name" value="S_TKc"/>
    <property type="match status" value="1"/>
</dbReference>
<dbReference type="GO" id="GO:0004674">
    <property type="term" value="F:protein serine/threonine kinase activity"/>
    <property type="evidence" value="ECO:0007669"/>
    <property type="project" value="UniProtKB-KW"/>
</dbReference>
<organism evidence="26 27">
    <name type="scientific">Vitis rotundifolia</name>
    <name type="common">Muscadine grape</name>
    <dbReference type="NCBI Taxonomy" id="103349"/>
    <lineage>
        <taxon>Eukaryota</taxon>
        <taxon>Viridiplantae</taxon>
        <taxon>Streptophyta</taxon>
        <taxon>Embryophyta</taxon>
        <taxon>Tracheophyta</taxon>
        <taxon>Spermatophyta</taxon>
        <taxon>Magnoliopsida</taxon>
        <taxon>eudicotyledons</taxon>
        <taxon>Gunneridae</taxon>
        <taxon>Pentapetalae</taxon>
        <taxon>rosids</taxon>
        <taxon>Vitales</taxon>
        <taxon>Vitaceae</taxon>
        <taxon>Viteae</taxon>
        <taxon>Vitis</taxon>
    </lineage>
</organism>
<dbReference type="InterPro" id="IPR001611">
    <property type="entry name" value="Leu-rich_rpt"/>
</dbReference>
<dbReference type="GO" id="GO:0033612">
    <property type="term" value="F:receptor serine/threonine kinase binding"/>
    <property type="evidence" value="ECO:0007669"/>
    <property type="project" value="TreeGrafter"/>
</dbReference>
<keyword evidence="16 23" id="KW-1133">Transmembrane helix</keyword>